<dbReference type="Proteomes" id="UP000265703">
    <property type="component" value="Unassembled WGS sequence"/>
</dbReference>
<protein>
    <submittedName>
        <fullName evidence="1">Uncharacterized protein</fullName>
    </submittedName>
</protein>
<organism evidence="1 2">
    <name type="scientific">Glomus cerebriforme</name>
    <dbReference type="NCBI Taxonomy" id="658196"/>
    <lineage>
        <taxon>Eukaryota</taxon>
        <taxon>Fungi</taxon>
        <taxon>Fungi incertae sedis</taxon>
        <taxon>Mucoromycota</taxon>
        <taxon>Glomeromycotina</taxon>
        <taxon>Glomeromycetes</taxon>
        <taxon>Glomerales</taxon>
        <taxon>Glomeraceae</taxon>
        <taxon>Glomus</taxon>
    </lineage>
</organism>
<name>A0A397SRQ4_9GLOM</name>
<dbReference type="OrthoDB" id="2412358at2759"/>
<accession>A0A397SRQ4</accession>
<evidence type="ECO:0000313" key="1">
    <source>
        <dbReference type="EMBL" id="RIA88678.1"/>
    </source>
</evidence>
<evidence type="ECO:0000313" key="2">
    <source>
        <dbReference type="Proteomes" id="UP000265703"/>
    </source>
</evidence>
<dbReference type="EMBL" id="QKYT01000252">
    <property type="protein sequence ID" value="RIA88678.1"/>
    <property type="molecule type" value="Genomic_DNA"/>
</dbReference>
<reference evidence="1 2" key="1">
    <citation type="submission" date="2018-06" db="EMBL/GenBank/DDBJ databases">
        <title>Comparative genomics reveals the genomic features of Rhizophagus irregularis, R. cerebriforme, R. diaphanum and Gigaspora rosea, and their symbiotic lifestyle signature.</title>
        <authorList>
            <person name="Morin E."/>
            <person name="San Clemente H."/>
            <person name="Chen E.C.H."/>
            <person name="De La Providencia I."/>
            <person name="Hainaut M."/>
            <person name="Kuo A."/>
            <person name="Kohler A."/>
            <person name="Murat C."/>
            <person name="Tang N."/>
            <person name="Roy S."/>
            <person name="Loubradou J."/>
            <person name="Henrissat B."/>
            <person name="Grigoriev I.V."/>
            <person name="Corradi N."/>
            <person name="Roux C."/>
            <person name="Martin F.M."/>
        </authorList>
    </citation>
    <scope>NUCLEOTIDE SEQUENCE [LARGE SCALE GENOMIC DNA]</scope>
    <source>
        <strain evidence="1 2">DAOM 227022</strain>
    </source>
</reference>
<dbReference type="AlphaFoldDB" id="A0A397SRQ4"/>
<comment type="caution">
    <text evidence="1">The sequence shown here is derived from an EMBL/GenBank/DDBJ whole genome shotgun (WGS) entry which is preliminary data.</text>
</comment>
<sequence>MNLDSRTYFKLTSASLSDVNFVEYKRIVNAIGLLAKKYDYKTPEMWYFHIRDLFRKILKENSRILSKNGYIIIYGKLYESDNKLEDEYDKRIQKIKESDDYNEDDENDDKDANKFLDEYVLSKDFAIRKYHEDYITLDDSSQRLVKRTYSCTLLENYKLNKVTDISKQCQRTSNLIGYS</sequence>
<gene>
    <name evidence="1" type="ORF">C1645_825965</name>
</gene>
<proteinExistence type="predicted"/>
<keyword evidence="2" id="KW-1185">Reference proteome</keyword>